<dbReference type="Gene3D" id="2.60.40.10">
    <property type="entry name" value="Immunoglobulins"/>
    <property type="match status" value="1"/>
</dbReference>
<proteinExistence type="predicted"/>
<dbReference type="Proteomes" id="UP001054945">
    <property type="component" value="Unassembled WGS sequence"/>
</dbReference>
<dbReference type="SUPFAM" id="SSF49265">
    <property type="entry name" value="Fibronectin type III"/>
    <property type="match status" value="1"/>
</dbReference>
<dbReference type="PROSITE" id="PS50853">
    <property type="entry name" value="FN3"/>
    <property type="match status" value="1"/>
</dbReference>
<evidence type="ECO:0000313" key="3">
    <source>
        <dbReference type="EMBL" id="GIY97738.1"/>
    </source>
</evidence>
<reference evidence="3 4" key="1">
    <citation type="submission" date="2021-06" db="EMBL/GenBank/DDBJ databases">
        <title>Caerostris extrusa draft genome.</title>
        <authorList>
            <person name="Kono N."/>
            <person name="Arakawa K."/>
        </authorList>
    </citation>
    <scope>NUCLEOTIDE SEQUENCE [LARGE SCALE GENOMIC DNA]</scope>
</reference>
<dbReference type="EMBL" id="BPLR01018207">
    <property type="protein sequence ID" value="GIY97738.1"/>
    <property type="molecule type" value="Genomic_DNA"/>
</dbReference>
<evidence type="ECO:0000259" key="2">
    <source>
        <dbReference type="PROSITE" id="PS50853"/>
    </source>
</evidence>
<dbReference type="InterPro" id="IPR003961">
    <property type="entry name" value="FN3_dom"/>
</dbReference>
<feature type="domain" description="Fibronectin type-III" evidence="2">
    <location>
        <begin position="152"/>
        <end position="244"/>
    </location>
</feature>
<gene>
    <name evidence="3" type="primary">AVEN_86498_1</name>
    <name evidence="3" type="ORF">CEXT_151061</name>
</gene>
<keyword evidence="4" id="KW-1185">Reference proteome</keyword>
<dbReference type="InterPro" id="IPR036116">
    <property type="entry name" value="FN3_sf"/>
</dbReference>
<evidence type="ECO:0000256" key="1">
    <source>
        <dbReference type="SAM" id="MobiDB-lite"/>
    </source>
</evidence>
<dbReference type="AlphaFoldDB" id="A0AAV4XT21"/>
<evidence type="ECO:0000313" key="4">
    <source>
        <dbReference type="Proteomes" id="UP001054945"/>
    </source>
</evidence>
<sequence length="254" mass="29354">MVHQISNPIIFSLDVYLKSLAWPVFQFSCVYRDAANKVNSVFGYYKDGKSNSVTNVTGKNGAKPTSKGLKYRSNMGTYRQSSEENETDGNENEVEDVILNNNSMHIYLKRTLFQYQETDNKEGMERTGRVFAFPQDEDAEQTVVLEEMCGLAPSNFKLAATKGYCVFLKWDPPKNEELAPFDFYLTEVENNEENQWKIYHASRNHITSMKLCGLEPGDHRFRMRTWTNNPCQYSEPSNVITLEEERGISKQHFF</sequence>
<dbReference type="CDD" id="cd00063">
    <property type="entry name" value="FN3"/>
    <property type="match status" value="1"/>
</dbReference>
<feature type="region of interest" description="Disordered" evidence="1">
    <location>
        <begin position="72"/>
        <end position="92"/>
    </location>
</feature>
<dbReference type="InterPro" id="IPR013783">
    <property type="entry name" value="Ig-like_fold"/>
</dbReference>
<feature type="compositionally biased region" description="Acidic residues" evidence="1">
    <location>
        <begin position="83"/>
        <end position="92"/>
    </location>
</feature>
<comment type="caution">
    <text evidence="3">The sequence shown here is derived from an EMBL/GenBank/DDBJ whole genome shotgun (WGS) entry which is preliminary data.</text>
</comment>
<name>A0AAV4XT21_CAEEX</name>
<organism evidence="3 4">
    <name type="scientific">Caerostris extrusa</name>
    <name type="common">Bark spider</name>
    <name type="synonym">Caerostris bankana</name>
    <dbReference type="NCBI Taxonomy" id="172846"/>
    <lineage>
        <taxon>Eukaryota</taxon>
        <taxon>Metazoa</taxon>
        <taxon>Ecdysozoa</taxon>
        <taxon>Arthropoda</taxon>
        <taxon>Chelicerata</taxon>
        <taxon>Arachnida</taxon>
        <taxon>Araneae</taxon>
        <taxon>Araneomorphae</taxon>
        <taxon>Entelegynae</taxon>
        <taxon>Araneoidea</taxon>
        <taxon>Araneidae</taxon>
        <taxon>Caerostris</taxon>
    </lineage>
</organism>
<accession>A0AAV4XT21</accession>
<protein>
    <recommendedName>
        <fullName evidence="2">Fibronectin type-III domain-containing protein</fullName>
    </recommendedName>
</protein>